<dbReference type="Proteomes" id="UP000799640">
    <property type="component" value="Unassembled WGS sequence"/>
</dbReference>
<dbReference type="Pfam" id="PF00067">
    <property type="entry name" value="p450"/>
    <property type="match status" value="1"/>
</dbReference>
<dbReference type="GO" id="GO:0005506">
    <property type="term" value="F:iron ion binding"/>
    <property type="evidence" value="ECO:0007669"/>
    <property type="project" value="InterPro"/>
</dbReference>
<dbReference type="InterPro" id="IPR002403">
    <property type="entry name" value="Cyt_P450_E_grp-IV"/>
</dbReference>
<comment type="similarity">
    <text evidence="2 9">Belongs to the cytochrome P450 family.</text>
</comment>
<dbReference type="PANTHER" id="PTHR46206">
    <property type="entry name" value="CYTOCHROME P450"/>
    <property type="match status" value="1"/>
</dbReference>
<reference evidence="10" key="1">
    <citation type="journal article" date="2020" name="Stud. Mycol.">
        <title>101 Dothideomycetes genomes: a test case for predicting lifestyles and emergence of pathogens.</title>
        <authorList>
            <person name="Haridas S."/>
            <person name="Albert R."/>
            <person name="Binder M."/>
            <person name="Bloem J."/>
            <person name="Labutti K."/>
            <person name="Salamov A."/>
            <person name="Andreopoulos B."/>
            <person name="Baker S."/>
            <person name="Barry K."/>
            <person name="Bills G."/>
            <person name="Bluhm B."/>
            <person name="Cannon C."/>
            <person name="Castanera R."/>
            <person name="Culley D."/>
            <person name="Daum C."/>
            <person name="Ezra D."/>
            <person name="Gonzalez J."/>
            <person name="Henrissat B."/>
            <person name="Kuo A."/>
            <person name="Liang C."/>
            <person name="Lipzen A."/>
            <person name="Lutzoni F."/>
            <person name="Magnuson J."/>
            <person name="Mondo S."/>
            <person name="Nolan M."/>
            <person name="Ohm R."/>
            <person name="Pangilinan J."/>
            <person name="Park H.-J."/>
            <person name="Ramirez L."/>
            <person name="Alfaro M."/>
            <person name="Sun H."/>
            <person name="Tritt A."/>
            <person name="Yoshinaga Y."/>
            <person name="Zwiers L.-H."/>
            <person name="Turgeon B."/>
            <person name="Goodwin S."/>
            <person name="Spatafora J."/>
            <person name="Crous P."/>
            <person name="Grigoriev I."/>
        </authorList>
    </citation>
    <scope>NUCLEOTIDE SEQUENCE</scope>
    <source>
        <strain evidence="10">CBS 262.69</strain>
    </source>
</reference>
<evidence type="ECO:0000313" key="10">
    <source>
        <dbReference type="EMBL" id="KAF2397290.1"/>
    </source>
</evidence>
<sequence>MPYPPADVLGWFLAAAGLASALAYIWDRFYSLHGLPSSIPWASAGHSLLARGRSSRRSLFGLRALIEEGYNTYSKHNLPFILPNLATGPEIILPPRDLKWLLDQPDAILNQNAVNTAFLAADHTMLHPHIIRDTVHGHVIRRELTKNLDSYAAAIVDEIEEALSGTWGRNARDWTDVPAYESLLRVVAAISNRVLVGLPLCRDPAYLKASATFARNVVLTAGAINLLPPFLRPLLAPLFTAYDTLQYRRLAAHIYPIVAARVSSFKPGMDYKSPDYSAHNDYVQWALHDAFSHADPAERTAEMITKRLAVLSFAAIQSSVITITNALFDIASHPDSLDIQAALRAEVTATTAALPPAQQWSRKHLAGMHALDSALRESMRLWGFIARGVSKAVLPAEGIRLPTGEHLPQGSKIGIMAWALHHDPSLYPSPYAYQPFRFADKRLSMVTSSPAFMPFSHGRHACPGRFFAANQLKLLLAHILLKYDIAPIPTRPPNPYGGGHGAGG</sequence>
<feature type="binding site" description="axial binding residue" evidence="8">
    <location>
        <position position="462"/>
    </location>
    <ligand>
        <name>heme</name>
        <dbReference type="ChEBI" id="CHEBI:30413"/>
    </ligand>
    <ligandPart>
        <name>Fe</name>
        <dbReference type="ChEBI" id="CHEBI:18248"/>
    </ligandPart>
</feature>
<dbReference type="Gene3D" id="1.10.630.10">
    <property type="entry name" value="Cytochrome P450"/>
    <property type="match status" value="1"/>
</dbReference>
<evidence type="ECO:0000256" key="7">
    <source>
        <dbReference type="ARBA" id="ARBA00023033"/>
    </source>
</evidence>
<keyword evidence="3 8" id="KW-0349">Heme</keyword>
<dbReference type="AlphaFoldDB" id="A0A6G1HMP8"/>
<dbReference type="SUPFAM" id="SSF48264">
    <property type="entry name" value="Cytochrome P450"/>
    <property type="match status" value="1"/>
</dbReference>
<evidence type="ECO:0000256" key="8">
    <source>
        <dbReference type="PIRSR" id="PIRSR602403-1"/>
    </source>
</evidence>
<evidence type="ECO:0000256" key="2">
    <source>
        <dbReference type="ARBA" id="ARBA00010617"/>
    </source>
</evidence>
<organism evidence="10 11">
    <name type="scientific">Trichodelitschia bisporula</name>
    <dbReference type="NCBI Taxonomy" id="703511"/>
    <lineage>
        <taxon>Eukaryota</taxon>
        <taxon>Fungi</taxon>
        <taxon>Dikarya</taxon>
        <taxon>Ascomycota</taxon>
        <taxon>Pezizomycotina</taxon>
        <taxon>Dothideomycetes</taxon>
        <taxon>Dothideomycetes incertae sedis</taxon>
        <taxon>Phaeotrichales</taxon>
        <taxon>Phaeotrichaceae</taxon>
        <taxon>Trichodelitschia</taxon>
    </lineage>
</organism>
<keyword evidence="6 8" id="KW-0408">Iron</keyword>
<dbReference type="OrthoDB" id="1844152at2759"/>
<evidence type="ECO:0000256" key="1">
    <source>
        <dbReference type="ARBA" id="ARBA00001971"/>
    </source>
</evidence>
<dbReference type="PRINTS" id="PR00465">
    <property type="entry name" value="EP450IV"/>
</dbReference>
<evidence type="ECO:0000256" key="9">
    <source>
        <dbReference type="RuleBase" id="RU000461"/>
    </source>
</evidence>
<keyword evidence="4 8" id="KW-0479">Metal-binding</keyword>
<dbReference type="GO" id="GO:0004497">
    <property type="term" value="F:monooxygenase activity"/>
    <property type="evidence" value="ECO:0007669"/>
    <property type="project" value="UniProtKB-KW"/>
</dbReference>
<evidence type="ECO:0000256" key="3">
    <source>
        <dbReference type="ARBA" id="ARBA00022617"/>
    </source>
</evidence>
<keyword evidence="7 9" id="KW-0503">Monooxygenase</keyword>
<dbReference type="GO" id="GO:0020037">
    <property type="term" value="F:heme binding"/>
    <property type="evidence" value="ECO:0007669"/>
    <property type="project" value="InterPro"/>
</dbReference>
<dbReference type="EMBL" id="ML996704">
    <property type="protein sequence ID" value="KAF2397290.1"/>
    <property type="molecule type" value="Genomic_DNA"/>
</dbReference>
<proteinExistence type="inferred from homology"/>
<keyword evidence="11" id="KW-1185">Reference proteome</keyword>
<gene>
    <name evidence="10" type="ORF">EJ06DRAFT_539656</name>
</gene>
<dbReference type="GO" id="GO:0016705">
    <property type="term" value="F:oxidoreductase activity, acting on paired donors, with incorporation or reduction of molecular oxygen"/>
    <property type="evidence" value="ECO:0007669"/>
    <property type="project" value="InterPro"/>
</dbReference>
<protein>
    <submittedName>
        <fullName evidence="10">Cytochrome P450</fullName>
    </submittedName>
</protein>
<evidence type="ECO:0000313" key="11">
    <source>
        <dbReference type="Proteomes" id="UP000799640"/>
    </source>
</evidence>
<dbReference type="CDD" id="cd11041">
    <property type="entry name" value="CYP503A1-like"/>
    <property type="match status" value="1"/>
</dbReference>
<evidence type="ECO:0000256" key="5">
    <source>
        <dbReference type="ARBA" id="ARBA00023002"/>
    </source>
</evidence>
<evidence type="ECO:0000256" key="4">
    <source>
        <dbReference type="ARBA" id="ARBA00022723"/>
    </source>
</evidence>
<keyword evidence="5 9" id="KW-0560">Oxidoreductase</keyword>
<dbReference type="InterPro" id="IPR001128">
    <property type="entry name" value="Cyt_P450"/>
</dbReference>
<dbReference type="InterPro" id="IPR017972">
    <property type="entry name" value="Cyt_P450_CS"/>
</dbReference>
<name>A0A6G1HMP8_9PEZI</name>
<evidence type="ECO:0000256" key="6">
    <source>
        <dbReference type="ARBA" id="ARBA00023004"/>
    </source>
</evidence>
<dbReference type="PROSITE" id="PS00086">
    <property type="entry name" value="CYTOCHROME_P450"/>
    <property type="match status" value="1"/>
</dbReference>
<dbReference type="InterPro" id="IPR036396">
    <property type="entry name" value="Cyt_P450_sf"/>
</dbReference>
<dbReference type="PANTHER" id="PTHR46206:SF1">
    <property type="entry name" value="P450, PUTATIVE (EUROFUNG)-RELATED"/>
    <property type="match status" value="1"/>
</dbReference>
<comment type="cofactor">
    <cofactor evidence="1 8">
        <name>heme</name>
        <dbReference type="ChEBI" id="CHEBI:30413"/>
    </cofactor>
</comment>
<accession>A0A6G1HMP8</accession>